<name>A0A0Z8NDB1_STRSU</name>
<organism evidence="1 2">
    <name type="scientific">Streptococcus suis</name>
    <dbReference type="NCBI Taxonomy" id="1307"/>
    <lineage>
        <taxon>Bacteria</taxon>
        <taxon>Bacillati</taxon>
        <taxon>Bacillota</taxon>
        <taxon>Bacilli</taxon>
        <taxon>Lactobacillales</taxon>
        <taxon>Streptococcaceae</taxon>
        <taxon>Streptococcus</taxon>
    </lineage>
</organism>
<reference evidence="1 2" key="1">
    <citation type="submission" date="2016-02" db="EMBL/GenBank/DDBJ databases">
        <authorList>
            <consortium name="Pathogen Informatics"/>
        </authorList>
    </citation>
    <scope>NUCLEOTIDE SEQUENCE [LARGE SCALE GENOMIC DNA]</scope>
    <source>
        <strain evidence="1 2">LSS90</strain>
    </source>
</reference>
<dbReference type="EMBL" id="FIIN01000019">
    <property type="protein sequence ID" value="CYW25266.1"/>
    <property type="molecule type" value="Genomic_DNA"/>
</dbReference>
<protein>
    <submittedName>
        <fullName evidence="1">Uncharacterized protein</fullName>
    </submittedName>
</protein>
<accession>A0A0Z8NDB1</accession>
<dbReference type="Proteomes" id="UP000071765">
    <property type="component" value="Unassembled WGS sequence"/>
</dbReference>
<sequence length="31" mass="3800">MLKILLFTPYFLVCAYAFYQLYRLHKTNKSL</sequence>
<dbReference type="AlphaFoldDB" id="A0A0Z8NDB1"/>
<evidence type="ECO:0000313" key="1">
    <source>
        <dbReference type="EMBL" id="CYW25266.1"/>
    </source>
</evidence>
<proteinExistence type="predicted"/>
<evidence type="ECO:0000313" key="2">
    <source>
        <dbReference type="Proteomes" id="UP000071765"/>
    </source>
</evidence>
<gene>
    <name evidence="1" type="ORF">ERS132452_02091</name>
</gene>